<organism evidence="2 3">
    <name type="scientific">Caldanaerobacter subterraneus</name>
    <dbReference type="NCBI Taxonomy" id="911092"/>
    <lineage>
        <taxon>Bacteria</taxon>
        <taxon>Bacillati</taxon>
        <taxon>Bacillota</taxon>
        <taxon>Clostridia</taxon>
        <taxon>Thermoanaerobacterales</taxon>
        <taxon>Thermoanaerobacteraceae</taxon>
        <taxon>Caldanaerobacter</taxon>
    </lineage>
</organism>
<dbReference type="PIRSF" id="PIRSF011575">
    <property type="entry name" value="YabG"/>
    <property type="match status" value="1"/>
</dbReference>
<dbReference type="Proteomes" id="UP000294886">
    <property type="component" value="Unassembled WGS sequence"/>
</dbReference>
<gene>
    <name evidence="1" type="primary">yabG</name>
    <name evidence="2" type="ORF">EV203_13214</name>
    <name evidence="1" type="ORF">HKI81_00105</name>
</gene>
<reference evidence="2 3" key="1">
    <citation type="submission" date="2019-03" db="EMBL/GenBank/DDBJ databases">
        <title>Genomic Encyclopedia of Type Strains, Phase IV (KMG-IV): sequencing the most valuable type-strain genomes for metagenomic binning, comparative biology and taxonomic classification.</title>
        <authorList>
            <person name="Goeker M."/>
        </authorList>
    </citation>
    <scope>NUCLEOTIDE SEQUENCE [LARGE SCALE GENOMIC DNA]</scope>
    <source>
        <strain evidence="2 3">DSM 13054</strain>
    </source>
</reference>
<proteinExistence type="predicted"/>
<dbReference type="InterPro" id="IPR008764">
    <property type="entry name" value="Peptidase_U57"/>
</dbReference>
<dbReference type="RefSeq" id="WP_011026563.1">
    <property type="nucleotide sequence ID" value="NZ_JABEQB010000001.1"/>
</dbReference>
<reference evidence="1 4" key="2">
    <citation type="submission" date="2020-04" db="EMBL/GenBank/DDBJ databases">
        <title>Draft genome sequence of Caldanaerobacter sunterraneus. strain 1523vc isolated from Griffin hot spring, Kamchatka, Russia.</title>
        <authorList>
            <person name="Toshchakov S.V."/>
            <person name="Podosokorskaya O.A."/>
            <person name="Kublanov I.V."/>
            <person name="Korzhenkov A."/>
            <person name="Patrushev M.V."/>
        </authorList>
    </citation>
    <scope>NUCLEOTIDE SEQUENCE [LARGE SCALE GENOMIC DNA]</scope>
    <source>
        <strain evidence="1 4">1523vc</strain>
    </source>
</reference>
<protein>
    <submittedName>
        <fullName evidence="2">Spore coat assembly protein</fullName>
    </submittedName>
    <submittedName>
        <fullName evidence="1">Sporulation peptidase YabG</fullName>
    </submittedName>
</protein>
<accession>A0A4R2JJ40</accession>
<evidence type="ECO:0000313" key="3">
    <source>
        <dbReference type="Proteomes" id="UP000294886"/>
    </source>
</evidence>
<dbReference type="Pfam" id="PF05582">
    <property type="entry name" value="Peptidase_U57"/>
    <property type="match status" value="1"/>
</dbReference>
<dbReference type="EMBL" id="JABEQB010000001">
    <property type="protein sequence ID" value="NNG65662.1"/>
    <property type="molecule type" value="Genomic_DNA"/>
</dbReference>
<dbReference type="EMBL" id="SLWU01000032">
    <property type="protein sequence ID" value="TCO56519.1"/>
    <property type="molecule type" value="Genomic_DNA"/>
</dbReference>
<evidence type="ECO:0000313" key="1">
    <source>
        <dbReference type="EMBL" id="NNG65662.1"/>
    </source>
</evidence>
<dbReference type="AlphaFoldDB" id="A0A4R2JJ40"/>
<dbReference type="OMA" id="GHDAYSK"/>
<dbReference type="Proteomes" id="UP000529861">
    <property type="component" value="Unassembled WGS sequence"/>
</dbReference>
<name>A0A4R2JJ40_9THEO</name>
<dbReference type="NCBIfam" id="TIGR02855">
    <property type="entry name" value="spore_yabG"/>
    <property type="match status" value="1"/>
</dbReference>
<sequence>MAFRINDIVMRKSYGSDILFRVINVIDNKGVRYYLLHGLNMRIIADAPEDDLIEASRAKIVEYDRPYREKAEYLLKKIAQSKSLQRKKGMARGVRQEPYGRPGKVLHIDGDEEYLNICMEAYRKVGMEVVGVVLKEEEQPEKVYDLLERYRPDILVITGHDSIKSSARDYGDLESYRNSKYFVEAVKNARKYEPSLDNLVIFAGACQSNYEALIKAGANYASSPERVLIHCLDPVLVSEKVAFSHINELVKIEDLIEHTITGAAGIGGLQTMGKFRYGVPKGKY</sequence>
<comment type="caution">
    <text evidence="2">The sequence shown here is derived from an EMBL/GenBank/DDBJ whole genome shotgun (WGS) entry which is preliminary data.</text>
</comment>
<evidence type="ECO:0000313" key="2">
    <source>
        <dbReference type="EMBL" id="TCO56519.1"/>
    </source>
</evidence>
<evidence type="ECO:0000313" key="4">
    <source>
        <dbReference type="Proteomes" id="UP000529861"/>
    </source>
</evidence>